<dbReference type="AlphaFoldDB" id="A0A9E5JZG2"/>
<sequence length="504" mass="57981">MFFSDSRPHFFKPLTGKYREVVVECLRLLYQRLYTDLSDFGHVRNRDQVVEIFQEAIARAPVLESEVAEGEEEGRFRNQRELAGFILNTLLEYGWLEKQLDEATLQSSYAFSKVGRLFTQPFIETDSSRFRTRNRNTRNTRNSLQAFLEQGEIHDLLDAYEYSERIISDFTDVISELEDRKRQLVKEVEARQLIQQATDEFFDFMENTFKPDLEVRLSADSVEKYRDQIAALIKQVRRKRKYGGEGEDKDKDWRAVMEVRLRRLLPDKVVPGQSILENLLVAIEERLRSACEGMLPALRRSLNSFTQRADIIMRQLSYIHSQGDDGLLEACKQLSSLSQEEQGRRLVSAADSLSGVSLGYIDPGQIQLKTRAGKRVVLSRVQDGQKIDRQARRELFVQQALDQAFTIQGEEIRQYISRALTNSGRINTRHLPIHNARDLLSIAHAIEVGAADNLSSEYRFAVHPVSLGDDGKQWLPASAGIIGGDYFSRRDEFVIELIEVDQHV</sequence>
<comment type="caution">
    <text evidence="1">The sequence shown here is derived from an EMBL/GenBank/DDBJ whole genome shotgun (WGS) entry which is preliminary data.</text>
</comment>
<name>A0A9E5JZG2_9GAMM</name>
<gene>
    <name evidence="1" type="ORF">G8770_07685</name>
</gene>
<keyword evidence="1" id="KW-0969">Cilium</keyword>
<keyword evidence="1" id="KW-0966">Cell projection</keyword>
<evidence type="ECO:0000313" key="2">
    <source>
        <dbReference type="Proteomes" id="UP000787472"/>
    </source>
</evidence>
<organism evidence="1 2">
    <name type="scientific">Pseudomaricurvus hydrocarbonicus</name>
    <dbReference type="NCBI Taxonomy" id="1470433"/>
    <lineage>
        <taxon>Bacteria</taxon>
        <taxon>Pseudomonadati</taxon>
        <taxon>Pseudomonadota</taxon>
        <taxon>Gammaproteobacteria</taxon>
        <taxon>Cellvibrionales</taxon>
        <taxon>Cellvibrionaceae</taxon>
        <taxon>Pseudomaricurvus</taxon>
    </lineage>
</organism>
<dbReference type="EMBL" id="JAAONZ010000004">
    <property type="protein sequence ID" value="NHO65417.1"/>
    <property type="molecule type" value="Genomic_DNA"/>
</dbReference>
<dbReference type="Pfam" id="PF18982">
    <property type="entry name" value="JetA"/>
    <property type="match status" value="1"/>
</dbReference>
<keyword evidence="2" id="KW-1185">Reference proteome</keyword>
<dbReference type="InterPro" id="IPR043773">
    <property type="entry name" value="JetA"/>
</dbReference>
<proteinExistence type="predicted"/>
<dbReference type="Proteomes" id="UP000787472">
    <property type="component" value="Unassembled WGS sequence"/>
</dbReference>
<accession>A0A9E5JZG2</accession>
<keyword evidence="1" id="KW-0282">Flagellum</keyword>
<protein>
    <submittedName>
        <fullName evidence="1">Flagellar protein FliT</fullName>
    </submittedName>
</protein>
<evidence type="ECO:0000313" key="1">
    <source>
        <dbReference type="EMBL" id="NHO65417.1"/>
    </source>
</evidence>
<reference evidence="1" key="1">
    <citation type="submission" date="2020-03" db="EMBL/GenBank/DDBJ databases">
        <authorList>
            <person name="Guo F."/>
        </authorList>
    </citation>
    <scope>NUCLEOTIDE SEQUENCE</scope>
    <source>
        <strain evidence="1">JCM 30134</strain>
    </source>
</reference>
<dbReference type="RefSeq" id="WP_167184274.1">
    <property type="nucleotide sequence ID" value="NZ_JAAONZ010000004.1"/>
</dbReference>